<keyword evidence="4 6" id="KW-0256">Endoplasmic reticulum</keyword>
<accession>A0A803ND44</accession>
<dbReference type="GO" id="GO:0016192">
    <property type="term" value="P:vesicle-mediated transport"/>
    <property type="evidence" value="ECO:0007669"/>
    <property type="project" value="UniProtKB-KW"/>
</dbReference>
<dbReference type="GO" id="GO:0070971">
    <property type="term" value="C:endoplasmic reticulum exit site"/>
    <property type="evidence" value="ECO:0007669"/>
    <property type="project" value="TreeGrafter"/>
</dbReference>
<dbReference type="GO" id="GO:0012507">
    <property type="term" value="C:ER to Golgi transport vesicle membrane"/>
    <property type="evidence" value="ECO:0007669"/>
    <property type="project" value="TreeGrafter"/>
</dbReference>
<comment type="subcellular location">
    <subcellularLocation>
        <location evidence="1">Endoplasmic reticulum</location>
    </subcellularLocation>
    <subcellularLocation>
        <location evidence="6">Golgi apparatus membrane</location>
    </subcellularLocation>
</comment>
<reference evidence="10" key="2">
    <citation type="submission" date="2021-03" db="UniProtKB">
        <authorList>
            <consortium name="EnsemblPlants"/>
        </authorList>
    </citation>
    <scope>IDENTIFICATION</scope>
</reference>
<dbReference type="CDD" id="cd09233">
    <property type="entry name" value="ACE1-Sec16-like"/>
    <property type="match status" value="1"/>
</dbReference>
<evidence type="ECO:0000259" key="9">
    <source>
        <dbReference type="Pfam" id="PF12932"/>
    </source>
</evidence>
<dbReference type="GO" id="GO:0000139">
    <property type="term" value="C:Golgi membrane"/>
    <property type="evidence" value="ECO:0007669"/>
    <property type="project" value="UniProtKB-SubCell"/>
</dbReference>
<dbReference type="InterPro" id="IPR024298">
    <property type="entry name" value="Sec16_Sec23-bd"/>
</dbReference>
<reference evidence="10" key="1">
    <citation type="journal article" date="2017" name="Nature">
        <title>The genome of Chenopodium quinoa.</title>
        <authorList>
            <person name="Jarvis D.E."/>
            <person name="Ho Y.S."/>
            <person name="Lightfoot D.J."/>
            <person name="Schmoeckel S.M."/>
            <person name="Li B."/>
            <person name="Borm T.J.A."/>
            <person name="Ohyanagi H."/>
            <person name="Mineta K."/>
            <person name="Michell C.T."/>
            <person name="Saber N."/>
            <person name="Kharbatia N.M."/>
            <person name="Rupper R.R."/>
            <person name="Sharp A.R."/>
            <person name="Dally N."/>
            <person name="Boughton B.A."/>
            <person name="Woo Y.H."/>
            <person name="Gao G."/>
            <person name="Schijlen E.G.W.M."/>
            <person name="Guo X."/>
            <person name="Momin A.A."/>
            <person name="Negrao S."/>
            <person name="Al-Babili S."/>
            <person name="Gehring C."/>
            <person name="Roessner U."/>
            <person name="Jung C."/>
            <person name="Murphy K."/>
            <person name="Arold S.T."/>
            <person name="Gojobori T."/>
            <person name="van der Linden C.G."/>
            <person name="van Loo E.N."/>
            <person name="Jellen E.N."/>
            <person name="Maughan P.J."/>
            <person name="Tester M."/>
        </authorList>
    </citation>
    <scope>NUCLEOTIDE SEQUENCE [LARGE SCALE GENOMIC DNA]</scope>
    <source>
        <strain evidence="10">cv. PI 614886</strain>
    </source>
</reference>
<organism evidence="10 11">
    <name type="scientific">Chenopodium quinoa</name>
    <name type="common">Quinoa</name>
    <dbReference type="NCBI Taxonomy" id="63459"/>
    <lineage>
        <taxon>Eukaryota</taxon>
        <taxon>Viridiplantae</taxon>
        <taxon>Streptophyta</taxon>
        <taxon>Embryophyta</taxon>
        <taxon>Tracheophyta</taxon>
        <taxon>Spermatophyta</taxon>
        <taxon>Magnoliopsida</taxon>
        <taxon>eudicotyledons</taxon>
        <taxon>Gunneridae</taxon>
        <taxon>Pentapetalae</taxon>
        <taxon>Caryophyllales</taxon>
        <taxon>Chenopodiaceae</taxon>
        <taxon>Chenopodioideae</taxon>
        <taxon>Atripliceae</taxon>
        <taxon>Chenopodium</taxon>
    </lineage>
</organism>
<dbReference type="GO" id="GO:0070973">
    <property type="term" value="P:protein localization to endoplasmic reticulum exit site"/>
    <property type="evidence" value="ECO:0007669"/>
    <property type="project" value="TreeGrafter"/>
</dbReference>
<dbReference type="AlphaFoldDB" id="A0A803ND44"/>
<evidence type="ECO:0000256" key="4">
    <source>
        <dbReference type="ARBA" id="ARBA00022824"/>
    </source>
</evidence>
<feature type="domain" description="Sec16 central conserved" evidence="9">
    <location>
        <begin position="381"/>
        <end position="477"/>
    </location>
</feature>
<evidence type="ECO:0000256" key="1">
    <source>
        <dbReference type="ARBA" id="ARBA00004240"/>
    </source>
</evidence>
<protein>
    <recommendedName>
        <fullName evidence="6">Protein transport protein sec16</fullName>
    </recommendedName>
</protein>
<feature type="compositionally biased region" description="Acidic residues" evidence="7">
    <location>
        <begin position="8"/>
        <end position="17"/>
    </location>
</feature>
<dbReference type="Gramene" id="AUR62044032-RA">
    <property type="protein sequence ID" value="AUR62044032-RA:cds"/>
    <property type="gene ID" value="AUR62044032"/>
</dbReference>
<name>A0A803ND44_CHEQI</name>
<keyword evidence="6" id="KW-0333">Golgi apparatus</keyword>
<comment type="similarity">
    <text evidence="2 6">Belongs to the SEC16 family.</text>
</comment>
<dbReference type="PANTHER" id="PTHR13402">
    <property type="entry name" value="RGPR-RELATED"/>
    <property type="match status" value="1"/>
</dbReference>
<sequence>MASIPPFELEDQTDEDFFDKLVNDDDDDDVSSKTTGLIHASDLLDGNESDELKEFANLSAGEISRGDSGTDTVKVVGNCDNMGIQSLEARGEQEEGNGNFYTEAKAVPGNEARKNEVTESSLVIMSIKLHGSDGVLNGQESFDITAGNIQGTFGANGDSLWKTSNVQSSQNFNAQQTAQSAVGTISQLSMTENLSGHNSILQQYEETQYPAHMIFDSQYPGWYYDTIAQQWFSLEVYHATDQTSNSQVQNGFLSSAGYTHASSTSSQGINNDGLQGPRGEGLENFVATTNFSVVPSWQRFNDNNSYVTINCAKRLPLVPQDLWKHTSKQVRALQNEQPTQYPTGHYSSQNAAAVPQPLFSNAHHVSYTPSEGRSSAGRPPHALVTFGFGGKLVVMKDNNIGGFSALGSKDSDGCFLSVLNLMEVVSLSKDPSCSETNMNKWIDDKISNSESLEMNYGKRQGSKLLLSLLKIACQHYGKLRSFGGDTGLKENDLPESAVAKLFASSKRSDGQFNVYNAISNCLMTLPSEAQIQTTATEVQNLLISGRKKEALQRAQDGHLWGFALILARELGIRFVLLYADTVKKMAVSQLVVGSPLRTLCLLIARKPEEVFCNSTMPANDVYEAVNMLPQSMQYAKQNAGFSMLENWEENLAVITANRTENDHLVIIHLGDCLLKEKHDVTAAHICYLVAEAGFEQYSDSARLCLIGADHWNFPRTYASPEAIQMTELYEYAKVLGNSQF</sequence>
<evidence type="ECO:0000256" key="7">
    <source>
        <dbReference type="SAM" id="MobiDB-lite"/>
    </source>
</evidence>
<evidence type="ECO:0000313" key="11">
    <source>
        <dbReference type="Proteomes" id="UP000596660"/>
    </source>
</evidence>
<evidence type="ECO:0000313" key="10">
    <source>
        <dbReference type="EnsemblPlants" id="AUR62044032-RA:cds"/>
    </source>
</evidence>
<dbReference type="Proteomes" id="UP000596660">
    <property type="component" value="Unplaced"/>
</dbReference>
<evidence type="ECO:0000256" key="2">
    <source>
        <dbReference type="ARBA" id="ARBA00005927"/>
    </source>
</evidence>
<feature type="region of interest" description="Disordered" evidence="7">
    <location>
        <begin position="1"/>
        <end position="33"/>
    </location>
</feature>
<dbReference type="Pfam" id="PF12931">
    <property type="entry name" value="TPR_Sec16"/>
    <property type="match status" value="1"/>
</dbReference>
<evidence type="ECO:0000256" key="6">
    <source>
        <dbReference type="RuleBase" id="RU364101"/>
    </source>
</evidence>
<keyword evidence="5 6" id="KW-0931">ER-Golgi transport</keyword>
<dbReference type="Pfam" id="PF12932">
    <property type="entry name" value="Sec16"/>
    <property type="match status" value="1"/>
</dbReference>
<dbReference type="PANTHER" id="PTHR13402:SF6">
    <property type="entry name" value="SECRETORY 16, ISOFORM I"/>
    <property type="match status" value="1"/>
</dbReference>
<evidence type="ECO:0000259" key="8">
    <source>
        <dbReference type="Pfam" id="PF12931"/>
    </source>
</evidence>
<proteinExistence type="inferred from homology"/>
<dbReference type="GO" id="GO:0007030">
    <property type="term" value="P:Golgi organization"/>
    <property type="evidence" value="ECO:0007669"/>
    <property type="project" value="TreeGrafter"/>
</dbReference>
<feature type="domain" description="Sec16 Sec23-binding" evidence="8">
    <location>
        <begin position="538"/>
        <end position="736"/>
    </location>
</feature>
<keyword evidence="11" id="KW-1185">Reference proteome</keyword>
<dbReference type="GO" id="GO:0015031">
    <property type="term" value="P:protein transport"/>
    <property type="evidence" value="ECO:0007669"/>
    <property type="project" value="UniProtKB-KW"/>
</dbReference>
<keyword evidence="6" id="KW-0653">Protein transport</keyword>
<evidence type="ECO:0000256" key="5">
    <source>
        <dbReference type="ARBA" id="ARBA00022892"/>
    </source>
</evidence>
<dbReference type="EnsemblPlants" id="AUR62044032-RA">
    <property type="protein sequence ID" value="AUR62044032-RA:cds"/>
    <property type="gene ID" value="AUR62044032"/>
</dbReference>
<evidence type="ECO:0000256" key="3">
    <source>
        <dbReference type="ARBA" id="ARBA00022448"/>
    </source>
</evidence>
<keyword evidence="3 6" id="KW-0813">Transport</keyword>
<dbReference type="InterPro" id="IPR024340">
    <property type="entry name" value="Sec16_CCD"/>
</dbReference>
<dbReference type="Gene3D" id="1.25.40.1030">
    <property type="match status" value="1"/>
</dbReference>
<keyword evidence="6" id="KW-0472">Membrane</keyword>